<evidence type="ECO:0000313" key="1">
    <source>
        <dbReference type="EMBL" id="ENV34278.1"/>
    </source>
</evidence>
<comment type="caution">
    <text evidence="1">The sequence shown here is derived from an EMBL/GenBank/DDBJ whole genome shotgun (WGS) entry which is preliminary data.</text>
</comment>
<accession>N8ZRA2</accession>
<gene>
    <name evidence="1" type="ORF">F960_01596</name>
</gene>
<dbReference type="EMBL" id="APPN01000059">
    <property type="protein sequence ID" value="ENV34278.1"/>
    <property type="molecule type" value="Genomic_DNA"/>
</dbReference>
<protein>
    <submittedName>
        <fullName evidence="1">Uncharacterized protein</fullName>
    </submittedName>
</protein>
<evidence type="ECO:0000313" key="2">
    <source>
        <dbReference type="Proteomes" id="UP000013117"/>
    </source>
</evidence>
<organism evidence="1 2">
    <name type="scientific">Acinetobacter gerneri DSM 14967 = CIP 107464 = MTCC 9824</name>
    <dbReference type="NCBI Taxonomy" id="1120926"/>
    <lineage>
        <taxon>Bacteria</taxon>
        <taxon>Pseudomonadati</taxon>
        <taxon>Pseudomonadota</taxon>
        <taxon>Gammaproteobacteria</taxon>
        <taxon>Moraxellales</taxon>
        <taxon>Moraxellaceae</taxon>
        <taxon>Acinetobacter</taxon>
    </lineage>
</organism>
<dbReference type="Proteomes" id="UP000013117">
    <property type="component" value="Unassembled WGS sequence"/>
</dbReference>
<keyword evidence="2" id="KW-1185">Reference proteome</keyword>
<sequence>MLHILKKIFCIHVYEYELGENSVQIKECRKCGAQHH</sequence>
<dbReference type="AlphaFoldDB" id="N8ZRA2"/>
<reference evidence="1 2" key="1">
    <citation type="submission" date="2013-02" db="EMBL/GenBank/DDBJ databases">
        <title>The Genome Sequence of Acinetobacter gerneri CIP 107464.</title>
        <authorList>
            <consortium name="The Broad Institute Genome Sequencing Platform"/>
            <consortium name="The Broad Institute Genome Sequencing Center for Infectious Disease"/>
            <person name="Cerqueira G."/>
            <person name="Feldgarden M."/>
            <person name="Courvalin P."/>
            <person name="Perichon B."/>
            <person name="Grillot-Courvalin C."/>
            <person name="Clermont D."/>
            <person name="Rocha E."/>
            <person name="Yoon E.-J."/>
            <person name="Nemec A."/>
            <person name="Walker B."/>
            <person name="Young S.K."/>
            <person name="Zeng Q."/>
            <person name="Gargeya S."/>
            <person name="Fitzgerald M."/>
            <person name="Haas B."/>
            <person name="Abouelleil A."/>
            <person name="Alvarado L."/>
            <person name="Arachchi H.M."/>
            <person name="Berlin A.M."/>
            <person name="Chapman S.B."/>
            <person name="Dewar J."/>
            <person name="Goldberg J."/>
            <person name="Griggs A."/>
            <person name="Gujja S."/>
            <person name="Hansen M."/>
            <person name="Howarth C."/>
            <person name="Imamovic A."/>
            <person name="Larimer J."/>
            <person name="McCowan C."/>
            <person name="Murphy C."/>
            <person name="Neiman D."/>
            <person name="Pearson M."/>
            <person name="Priest M."/>
            <person name="Roberts A."/>
            <person name="Saif S."/>
            <person name="Shea T."/>
            <person name="Sisk P."/>
            <person name="Sykes S."/>
            <person name="Wortman J."/>
            <person name="Nusbaum C."/>
            <person name="Birren B."/>
        </authorList>
    </citation>
    <scope>NUCLEOTIDE SEQUENCE [LARGE SCALE GENOMIC DNA]</scope>
    <source>
        <strain evidence="1 2">CIP 107464</strain>
    </source>
</reference>
<proteinExistence type="predicted"/>
<dbReference type="HOGENOM" id="CLU_217791_0_0_6"/>
<name>N8ZRA2_9GAMM</name>